<keyword evidence="2" id="KW-1133">Transmembrane helix</keyword>
<feature type="transmembrane region" description="Helical" evidence="2">
    <location>
        <begin position="623"/>
        <end position="645"/>
    </location>
</feature>
<feature type="compositionally biased region" description="Gly residues" evidence="1">
    <location>
        <begin position="525"/>
        <end position="538"/>
    </location>
</feature>
<evidence type="ECO:0000256" key="2">
    <source>
        <dbReference type="SAM" id="Phobius"/>
    </source>
</evidence>
<feature type="compositionally biased region" description="Low complexity" evidence="1">
    <location>
        <begin position="254"/>
        <end position="263"/>
    </location>
</feature>
<organism evidence="3 4">
    <name type="scientific">Plasmodium fragile</name>
    <dbReference type="NCBI Taxonomy" id="5857"/>
    <lineage>
        <taxon>Eukaryota</taxon>
        <taxon>Sar</taxon>
        <taxon>Alveolata</taxon>
        <taxon>Apicomplexa</taxon>
        <taxon>Aconoidasida</taxon>
        <taxon>Haemosporida</taxon>
        <taxon>Plasmodiidae</taxon>
        <taxon>Plasmodium</taxon>
        <taxon>Plasmodium (Plasmodium)</taxon>
    </lineage>
</organism>
<feature type="compositionally biased region" description="Pro residues" evidence="1">
    <location>
        <begin position="477"/>
        <end position="489"/>
    </location>
</feature>
<feature type="compositionally biased region" description="Basic and acidic residues" evidence="1">
    <location>
        <begin position="240"/>
        <end position="252"/>
    </location>
</feature>
<dbReference type="GeneID" id="24266256"/>
<evidence type="ECO:0000313" key="4">
    <source>
        <dbReference type="Proteomes" id="UP000054561"/>
    </source>
</evidence>
<dbReference type="VEuPathDB" id="PlasmoDB:AK88_00942"/>
<dbReference type="Proteomes" id="UP000054561">
    <property type="component" value="Unassembled WGS sequence"/>
</dbReference>
<sequence>MKDVLQRFIDYMEDKEGTLDALGANCYNTGWNDIDNPDVYYMGQTVADVIRCKLMTGALFFANGYNIEGSTIQGTSKTMDEAEERLRCEIANAFGYILEHKYCEHKTKWRRGIKYAWKTVQGMGEGSTRGDGIEGPVIQGTCTECGYGTKGATVRVVNGEMAEWLLREGRLMDQIGHMQGSAPCAMEWKRYIARKGVTDTVNDISKKLPEVKQTEEKVRTQTKKAFEEVTKIVYQKIKEKQDEERAGKDKNNKNTKNTHNPNTFSTTTPSKPGAGPELGDTAGGKSLPPSQPGSQPQAPASPVLPARPPGGAELGRKGDANAKGDTESQGPTPPDSALPPAAGSGQDPQEPGPGKWAVPGSSGGTSIVVAGTYDSRAPPKEILHKYGKDENPSSTKDPSDKTDDKPKSPDQQESKSPSSEQTPRRPPPEPEPTTSTSSGPEGGSAVPPDPAGQPAAPEKDGKAHGADAPVDGSGNDDPPPLNPPKPKPNTNPDQAGSRGKSGEDGDPGTKAADPDEFSVTTSLWGIGGPTSGSGGGSGTSDPPSSFLGAPGSNKNDSRKNAPDTSLPGRGNAGGSYGPNAAPINPFTPSNAHDEILSRPKHSGPTPPDLTGAVLPKPFDPKDLIPYTPAIIPAVVGIGLIALFLWKEL</sequence>
<protein>
    <recommendedName>
        <fullName evidence="5">Schizont-infected cell agglutination extracellular alpha domain-containing protein</fullName>
    </recommendedName>
</protein>
<dbReference type="AlphaFoldDB" id="A0A0D9QR66"/>
<dbReference type="OMA" id="IPMFPPP"/>
<dbReference type="EMBL" id="KQ001652">
    <property type="protein sequence ID" value="KJP89282.1"/>
    <property type="molecule type" value="Genomic_DNA"/>
</dbReference>
<keyword evidence="4" id="KW-1185">Reference proteome</keyword>
<gene>
    <name evidence="3" type="ORF">AK88_00942</name>
</gene>
<feature type="compositionally biased region" description="Basic and acidic residues" evidence="1">
    <location>
        <begin position="377"/>
        <end position="413"/>
    </location>
</feature>
<evidence type="ECO:0000313" key="3">
    <source>
        <dbReference type="EMBL" id="KJP89282.1"/>
    </source>
</evidence>
<reference evidence="3 4" key="1">
    <citation type="submission" date="2014-03" db="EMBL/GenBank/DDBJ databases">
        <title>The Genome Sequence of Plasmodium fragile nilgiri.</title>
        <authorList>
            <consortium name="The Broad Institute Genomics Platform"/>
            <consortium name="The Broad Institute Genome Sequencing Center for Infectious Disease"/>
            <person name="Neafsey D."/>
            <person name="Duraisingh M."/>
            <person name="Young S.K."/>
            <person name="Zeng Q."/>
            <person name="Gargeya S."/>
            <person name="Abouelleil A."/>
            <person name="Alvarado L."/>
            <person name="Chapman S.B."/>
            <person name="Gainer-Dewar J."/>
            <person name="Goldberg J."/>
            <person name="Griggs A."/>
            <person name="Gujja S."/>
            <person name="Hansen M."/>
            <person name="Howarth C."/>
            <person name="Imamovic A."/>
            <person name="Larimer J."/>
            <person name="Pearson M."/>
            <person name="Poon T.W."/>
            <person name="Priest M."/>
            <person name="Roberts A."/>
            <person name="Saif S."/>
            <person name="Shea T."/>
            <person name="Sykes S."/>
            <person name="Wortman J."/>
            <person name="Nusbaum C."/>
            <person name="Birren B."/>
        </authorList>
    </citation>
    <scope>NUCLEOTIDE SEQUENCE [LARGE SCALE GENOMIC DNA]</scope>
    <source>
        <strain evidence="4">nilgiri</strain>
    </source>
</reference>
<name>A0A0D9QR66_PLAFR</name>
<evidence type="ECO:0008006" key="5">
    <source>
        <dbReference type="Google" id="ProtNLM"/>
    </source>
</evidence>
<feature type="compositionally biased region" description="Basic and acidic residues" evidence="1">
    <location>
        <begin position="314"/>
        <end position="326"/>
    </location>
</feature>
<feature type="compositionally biased region" description="Low complexity" evidence="1">
    <location>
        <begin position="292"/>
        <end position="301"/>
    </location>
</feature>
<proteinExistence type="predicted"/>
<accession>A0A0D9QR66</accession>
<keyword evidence="2" id="KW-0812">Transmembrane</keyword>
<feature type="region of interest" description="Disordered" evidence="1">
    <location>
        <begin position="240"/>
        <end position="617"/>
    </location>
</feature>
<keyword evidence="2" id="KW-0472">Membrane</keyword>
<evidence type="ECO:0000256" key="1">
    <source>
        <dbReference type="SAM" id="MobiDB-lite"/>
    </source>
</evidence>
<dbReference type="RefSeq" id="XP_012334009.1">
    <property type="nucleotide sequence ID" value="XM_012478586.1"/>
</dbReference>